<dbReference type="Pfam" id="PF00118">
    <property type="entry name" value="Cpn60_TCP1"/>
    <property type="match status" value="1"/>
</dbReference>
<dbReference type="SUPFAM" id="SSF54849">
    <property type="entry name" value="GroEL-intermediate domain like"/>
    <property type="match status" value="1"/>
</dbReference>
<evidence type="ECO:0000313" key="8">
    <source>
        <dbReference type="EMBL" id="GMH62925.1"/>
    </source>
</evidence>
<dbReference type="InterPro" id="IPR002194">
    <property type="entry name" value="Chaperonin_TCP-1_CS"/>
</dbReference>
<name>A0A9W7A4B3_9STRA</name>
<evidence type="ECO:0000313" key="9">
    <source>
        <dbReference type="Proteomes" id="UP001165085"/>
    </source>
</evidence>
<dbReference type="SUPFAM" id="SSF48592">
    <property type="entry name" value="GroEL equatorial domain-like"/>
    <property type="match status" value="1"/>
</dbReference>
<comment type="similarity">
    <text evidence="2 7">Belongs to the TCP-1 chaperonin family.</text>
</comment>
<dbReference type="NCBIfam" id="NF041083">
    <property type="entry name" value="thermosome_beta"/>
    <property type="match status" value="1"/>
</dbReference>
<keyword evidence="3" id="KW-0963">Cytoplasm</keyword>
<dbReference type="PROSITE" id="PS00995">
    <property type="entry name" value="TCP1_3"/>
    <property type="match status" value="1"/>
</dbReference>
<dbReference type="InterPro" id="IPR017998">
    <property type="entry name" value="Chaperone_TCP-1"/>
</dbReference>
<dbReference type="FunFam" id="1.10.560.10:FF:000038">
    <property type="entry name" value="Chaperonin containing TCP1 subunit 6B"/>
    <property type="match status" value="1"/>
</dbReference>
<keyword evidence="6 7" id="KW-0143">Chaperone</keyword>
<evidence type="ECO:0000256" key="6">
    <source>
        <dbReference type="ARBA" id="ARBA00023186"/>
    </source>
</evidence>
<dbReference type="GO" id="GO:0005737">
    <property type="term" value="C:cytoplasm"/>
    <property type="evidence" value="ECO:0007669"/>
    <property type="project" value="UniProtKB-SubCell"/>
</dbReference>
<sequence length="548" mass="60253">MAARLEDLNPNAEIVSKAAARAVNVAAAQGLQGVLKTNLGPRGTLKMLVGGAGQIKLTKDGNVLLHEMQIQHPTACMVARTATAQDDVTGDGTTSTVLLCGELLKQAERYASEGLHPRVITDGFDKARDSAVEFLDTFKIKKDQPEKDRELLTQVANTSLRTKLEPDLADVMTEAIVDAVQCVAEPDAPVDLHMVEIMHMQQQQGCDSRFVNGIVLDHGGRHPDMPKVMENCYIMTCNVTFEYEKTEVQSGFFYSSAEEREKLVESERKWLDERCKAVVDFKRSVCKNGETFIMINQKGIDPLSLDIFAKEGILALRRAKRRNMERLTLACGGVPMNSIEDMTVDMLGYAGKVSEITLGDDKFTFVEDCKIPKSCSIIIKGPNKHTIDQIKDAIRDGLRAVKNTIEDGSVIPGAGAFEIACALHLNNVLKKSVEGRAKLGVEAFAEALLIVPKTLAENSGLDVQDSIIKLQEEREKTNLPIGIDCNSGEPMLPVEEGIFDNFRVKRQSIYLATVLATQLLLVDEVMKAGKQMGKKKEDNTGLDQEDMD</sequence>
<keyword evidence="5 7" id="KW-0067">ATP-binding</keyword>
<comment type="caution">
    <text evidence="8">The sequence shown here is derived from an EMBL/GenBank/DDBJ whole genome shotgun (WGS) entry which is preliminary data.</text>
</comment>
<evidence type="ECO:0000256" key="3">
    <source>
        <dbReference type="ARBA" id="ARBA00022490"/>
    </source>
</evidence>
<dbReference type="GO" id="GO:0051082">
    <property type="term" value="F:unfolded protein binding"/>
    <property type="evidence" value="ECO:0007669"/>
    <property type="project" value="InterPro"/>
</dbReference>
<dbReference type="EMBL" id="BRXY01000081">
    <property type="protein sequence ID" value="GMH62925.1"/>
    <property type="molecule type" value="Genomic_DNA"/>
</dbReference>
<evidence type="ECO:0000256" key="5">
    <source>
        <dbReference type="ARBA" id="ARBA00022840"/>
    </source>
</evidence>
<dbReference type="GO" id="GO:0016887">
    <property type="term" value="F:ATP hydrolysis activity"/>
    <property type="evidence" value="ECO:0007669"/>
    <property type="project" value="InterPro"/>
</dbReference>
<dbReference type="CDD" id="cd03342">
    <property type="entry name" value="TCP1_zeta"/>
    <property type="match status" value="1"/>
</dbReference>
<dbReference type="InterPro" id="IPR027409">
    <property type="entry name" value="GroEL-like_apical_dom_sf"/>
</dbReference>
<dbReference type="GO" id="GO:0005524">
    <property type="term" value="F:ATP binding"/>
    <property type="evidence" value="ECO:0007669"/>
    <property type="project" value="UniProtKB-KW"/>
</dbReference>
<dbReference type="PRINTS" id="PR00304">
    <property type="entry name" value="TCOMPLEXTCP1"/>
</dbReference>
<dbReference type="FunFam" id="3.50.7.10:FF:000004">
    <property type="entry name" value="T-complex protein 1 subunit zeta"/>
    <property type="match status" value="1"/>
</dbReference>
<dbReference type="InterPro" id="IPR002423">
    <property type="entry name" value="Cpn60/GroEL/TCP-1"/>
</dbReference>
<dbReference type="OrthoDB" id="10052040at2759"/>
<dbReference type="PANTHER" id="PTHR11353">
    <property type="entry name" value="CHAPERONIN"/>
    <property type="match status" value="1"/>
</dbReference>
<dbReference type="SUPFAM" id="SSF52029">
    <property type="entry name" value="GroEL apical domain-like"/>
    <property type="match status" value="1"/>
</dbReference>
<gene>
    <name evidence="8" type="ORF">TrST_g9894</name>
</gene>
<dbReference type="InterPro" id="IPR012722">
    <property type="entry name" value="Chap_CCT_zeta"/>
</dbReference>
<dbReference type="InterPro" id="IPR027413">
    <property type="entry name" value="GROEL-like_equatorial_sf"/>
</dbReference>
<dbReference type="FunFam" id="3.30.260.10:FF:000017">
    <property type="entry name" value="T-complex protein 1 subunit zeta"/>
    <property type="match status" value="1"/>
</dbReference>
<dbReference type="Gene3D" id="3.50.7.10">
    <property type="entry name" value="GroEL"/>
    <property type="match status" value="1"/>
</dbReference>
<dbReference type="NCBIfam" id="TIGR02347">
    <property type="entry name" value="chap_CCT_zeta"/>
    <property type="match status" value="1"/>
</dbReference>
<dbReference type="GO" id="GO:0140662">
    <property type="term" value="F:ATP-dependent protein folding chaperone"/>
    <property type="evidence" value="ECO:0007669"/>
    <property type="project" value="InterPro"/>
</dbReference>
<evidence type="ECO:0000256" key="1">
    <source>
        <dbReference type="ARBA" id="ARBA00004496"/>
    </source>
</evidence>
<evidence type="ECO:0000256" key="2">
    <source>
        <dbReference type="ARBA" id="ARBA00008020"/>
    </source>
</evidence>
<keyword evidence="9" id="KW-1185">Reference proteome</keyword>
<organism evidence="8 9">
    <name type="scientific">Triparma strigata</name>
    <dbReference type="NCBI Taxonomy" id="1606541"/>
    <lineage>
        <taxon>Eukaryota</taxon>
        <taxon>Sar</taxon>
        <taxon>Stramenopiles</taxon>
        <taxon>Ochrophyta</taxon>
        <taxon>Bolidophyceae</taxon>
        <taxon>Parmales</taxon>
        <taxon>Triparmaceae</taxon>
        <taxon>Triparma</taxon>
    </lineage>
</organism>
<comment type="subcellular location">
    <subcellularLocation>
        <location evidence="1">Cytoplasm</location>
    </subcellularLocation>
</comment>
<dbReference type="InterPro" id="IPR027410">
    <property type="entry name" value="TCP-1-like_intermed_sf"/>
</dbReference>
<evidence type="ECO:0000256" key="4">
    <source>
        <dbReference type="ARBA" id="ARBA00022741"/>
    </source>
</evidence>
<dbReference type="PROSITE" id="PS00750">
    <property type="entry name" value="TCP1_1"/>
    <property type="match status" value="1"/>
</dbReference>
<reference evidence="9" key="1">
    <citation type="journal article" date="2023" name="Commun. Biol.">
        <title>Genome analysis of Parmales, the sister group of diatoms, reveals the evolutionary specialization of diatoms from phago-mixotrophs to photoautotrophs.</title>
        <authorList>
            <person name="Ban H."/>
            <person name="Sato S."/>
            <person name="Yoshikawa S."/>
            <person name="Yamada K."/>
            <person name="Nakamura Y."/>
            <person name="Ichinomiya M."/>
            <person name="Sato N."/>
            <person name="Blanc-Mathieu R."/>
            <person name="Endo H."/>
            <person name="Kuwata A."/>
            <person name="Ogata H."/>
        </authorList>
    </citation>
    <scope>NUCLEOTIDE SEQUENCE [LARGE SCALE GENOMIC DNA]</scope>
    <source>
        <strain evidence="9">NIES 3701</strain>
    </source>
</reference>
<protein>
    <recommendedName>
        <fullName evidence="10">T-complex protein 1 subunit zeta</fullName>
    </recommendedName>
</protein>
<dbReference type="Proteomes" id="UP001165085">
    <property type="component" value="Unassembled WGS sequence"/>
</dbReference>
<dbReference type="PROSITE" id="PS00751">
    <property type="entry name" value="TCP1_2"/>
    <property type="match status" value="1"/>
</dbReference>
<dbReference type="Gene3D" id="1.10.560.10">
    <property type="entry name" value="GroEL-like equatorial domain"/>
    <property type="match status" value="1"/>
</dbReference>
<accession>A0A9W7A4B3</accession>
<dbReference type="Gene3D" id="3.30.260.10">
    <property type="entry name" value="TCP-1-like chaperonin intermediate domain"/>
    <property type="match status" value="1"/>
</dbReference>
<dbReference type="FunFam" id="1.10.560.10:FF:000058">
    <property type="entry name" value="T-complex protein 1 subunit zeta"/>
    <property type="match status" value="1"/>
</dbReference>
<dbReference type="AlphaFoldDB" id="A0A9W7A4B3"/>
<proteinExistence type="inferred from homology"/>
<evidence type="ECO:0000256" key="7">
    <source>
        <dbReference type="RuleBase" id="RU004187"/>
    </source>
</evidence>
<evidence type="ECO:0008006" key="10">
    <source>
        <dbReference type="Google" id="ProtNLM"/>
    </source>
</evidence>
<dbReference type="InterPro" id="IPR053374">
    <property type="entry name" value="TCP-1_chaperonin"/>
</dbReference>
<keyword evidence="4 7" id="KW-0547">Nucleotide-binding</keyword>